<evidence type="ECO:0000256" key="2">
    <source>
        <dbReference type="ARBA" id="ARBA00009993"/>
    </source>
</evidence>
<accession>A0A3S3MNZ3</accession>
<reference evidence="6 7" key="1">
    <citation type="journal article" date="2019" name="Nat. Plants">
        <title>Stout camphor tree genome fills gaps in understanding of flowering plant genome evolution.</title>
        <authorList>
            <person name="Chaw S.M."/>
            <person name="Liu Y.C."/>
            <person name="Wu Y.W."/>
            <person name="Wang H.Y."/>
            <person name="Lin C.I."/>
            <person name="Wu C.S."/>
            <person name="Ke H.M."/>
            <person name="Chang L.Y."/>
            <person name="Hsu C.Y."/>
            <person name="Yang H.T."/>
            <person name="Sudianto E."/>
            <person name="Hsu M.H."/>
            <person name="Wu K.P."/>
            <person name="Wang L.N."/>
            <person name="Leebens-Mack J.H."/>
            <person name="Tsai I.J."/>
        </authorList>
    </citation>
    <scope>NUCLEOTIDE SEQUENCE [LARGE SCALE GENOMIC DNA]</scope>
    <source>
        <strain evidence="7">cv. Chaw 1501</strain>
        <tissue evidence="6">Young leaves</tissue>
    </source>
</reference>
<feature type="domain" description="SKP1 component POZ" evidence="5">
    <location>
        <begin position="22"/>
        <end position="65"/>
    </location>
</feature>
<dbReference type="InterPro" id="IPR001232">
    <property type="entry name" value="SKP1-like"/>
</dbReference>
<evidence type="ECO:0000313" key="6">
    <source>
        <dbReference type="EMBL" id="RWR77140.1"/>
    </source>
</evidence>
<dbReference type="SUPFAM" id="SSF54695">
    <property type="entry name" value="POZ domain"/>
    <property type="match status" value="1"/>
</dbReference>
<evidence type="ECO:0000256" key="3">
    <source>
        <dbReference type="ARBA" id="ARBA00022786"/>
    </source>
</evidence>
<comment type="pathway">
    <text evidence="1">Protein modification; protein ubiquitination.</text>
</comment>
<dbReference type="UniPathway" id="UPA00143"/>
<dbReference type="Proteomes" id="UP000283530">
    <property type="component" value="Unassembled WGS sequence"/>
</dbReference>
<dbReference type="GO" id="GO:0016567">
    <property type="term" value="P:protein ubiquitination"/>
    <property type="evidence" value="ECO:0007669"/>
    <property type="project" value="UniProtKB-UniPathway"/>
</dbReference>
<dbReference type="EMBL" id="QPKB01000002">
    <property type="protein sequence ID" value="RWR77140.1"/>
    <property type="molecule type" value="Genomic_DNA"/>
</dbReference>
<dbReference type="Pfam" id="PF03931">
    <property type="entry name" value="Skp1_POZ"/>
    <property type="match status" value="1"/>
</dbReference>
<evidence type="ECO:0000313" key="7">
    <source>
        <dbReference type="Proteomes" id="UP000283530"/>
    </source>
</evidence>
<dbReference type="PANTHER" id="PTHR11165">
    <property type="entry name" value="SKP1"/>
    <property type="match status" value="1"/>
</dbReference>
<dbReference type="Gene3D" id="3.30.710.10">
    <property type="entry name" value="Potassium Channel Kv1.1, Chain A"/>
    <property type="match status" value="1"/>
</dbReference>
<dbReference type="STRING" id="337451.A0A3S3MNZ3"/>
<dbReference type="InterPro" id="IPR011333">
    <property type="entry name" value="SKP1/BTB/POZ_sf"/>
</dbReference>
<dbReference type="GO" id="GO:0009867">
    <property type="term" value="P:jasmonic acid mediated signaling pathway"/>
    <property type="evidence" value="ECO:0007669"/>
    <property type="project" value="UniProtKB-ARBA"/>
</dbReference>
<gene>
    <name evidence="6" type="ORF">CKAN_00561400</name>
</gene>
<dbReference type="SMART" id="SM00512">
    <property type="entry name" value="Skp1"/>
    <property type="match status" value="1"/>
</dbReference>
<evidence type="ECO:0000256" key="4">
    <source>
        <dbReference type="SAM" id="MobiDB-lite"/>
    </source>
</evidence>
<name>A0A3S3MNZ3_9MAGN</name>
<proteinExistence type="inferred from homology"/>
<organism evidence="6 7">
    <name type="scientific">Cinnamomum micranthum f. kanehirae</name>
    <dbReference type="NCBI Taxonomy" id="337451"/>
    <lineage>
        <taxon>Eukaryota</taxon>
        <taxon>Viridiplantae</taxon>
        <taxon>Streptophyta</taxon>
        <taxon>Embryophyta</taxon>
        <taxon>Tracheophyta</taxon>
        <taxon>Spermatophyta</taxon>
        <taxon>Magnoliopsida</taxon>
        <taxon>Magnoliidae</taxon>
        <taxon>Laurales</taxon>
        <taxon>Lauraceae</taxon>
        <taxon>Cinnamomum</taxon>
    </lineage>
</organism>
<keyword evidence="3" id="KW-0833">Ubl conjugation pathway</keyword>
<sequence>MASTCNSASSSKVVLRMSREGDSVARESKTINHMIEDDCANNVLPIPNVESSIFSRVIEWFKKHTQMEGDDNNDNEEEERLRLWADLDTDSLYDLCSNKEKP</sequence>
<dbReference type="InterPro" id="IPR016897">
    <property type="entry name" value="SKP1"/>
</dbReference>
<feature type="compositionally biased region" description="Polar residues" evidence="4">
    <location>
        <begin position="1"/>
        <end position="12"/>
    </location>
</feature>
<comment type="caution">
    <text evidence="6">The sequence shown here is derived from an EMBL/GenBank/DDBJ whole genome shotgun (WGS) entry which is preliminary data.</text>
</comment>
<dbReference type="InterPro" id="IPR016073">
    <property type="entry name" value="Skp1_comp_POZ"/>
</dbReference>
<evidence type="ECO:0000256" key="1">
    <source>
        <dbReference type="ARBA" id="ARBA00004906"/>
    </source>
</evidence>
<keyword evidence="7" id="KW-1185">Reference proteome</keyword>
<feature type="region of interest" description="Disordered" evidence="4">
    <location>
        <begin position="1"/>
        <end position="22"/>
    </location>
</feature>
<comment type="similarity">
    <text evidence="2">Belongs to the SKP1 family.</text>
</comment>
<dbReference type="AlphaFoldDB" id="A0A3S3MNZ3"/>
<protein>
    <submittedName>
        <fullName evidence="6">SKP1-like protein 1B</fullName>
    </submittedName>
</protein>
<dbReference type="GO" id="GO:0006511">
    <property type="term" value="P:ubiquitin-dependent protein catabolic process"/>
    <property type="evidence" value="ECO:0007669"/>
    <property type="project" value="InterPro"/>
</dbReference>
<dbReference type="OrthoDB" id="10462382at2759"/>
<evidence type="ECO:0000259" key="5">
    <source>
        <dbReference type="Pfam" id="PF03931"/>
    </source>
</evidence>